<evidence type="ECO:0000256" key="1">
    <source>
        <dbReference type="ARBA" id="ARBA00004651"/>
    </source>
</evidence>
<dbReference type="Proteomes" id="UP000188603">
    <property type="component" value="Chromosome"/>
</dbReference>
<reference evidence="9 10" key="1">
    <citation type="journal article" date="2015" name="Int. J. Syst. Evol. Microbiol.">
        <title>Novibacillus thermophilus gen. nov., sp. nov., a Gram-staining-negative and moderately thermophilic member of the family Thermoactinomycetaceae.</title>
        <authorList>
            <person name="Yang G."/>
            <person name="Chen J."/>
            <person name="Zhou S."/>
        </authorList>
    </citation>
    <scope>NUCLEOTIDE SEQUENCE [LARGE SCALE GENOMIC DNA]</scope>
    <source>
        <strain evidence="9 10">SG-1</strain>
    </source>
</reference>
<accession>A0A1U9K5Y7</accession>
<feature type="domain" description="Na+/H+ antiporter MnhB subunit-related protein" evidence="8">
    <location>
        <begin position="7"/>
        <end position="131"/>
    </location>
</feature>
<feature type="transmembrane region" description="Helical" evidence="7">
    <location>
        <begin position="12"/>
        <end position="31"/>
    </location>
</feature>
<dbReference type="OrthoDB" id="9798859at2"/>
<feature type="transmembrane region" description="Helical" evidence="7">
    <location>
        <begin position="114"/>
        <end position="136"/>
    </location>
</feature>
<keyword evidence="6 7" id="KW-0472">Membrane</keyword>
<dbReference type="InterPro" id="IPR007182">
    <property type="entry name" value="MnhB"/>
</dbReference>
<keyword evidence="3" id="KW-1003">Cell membrane</keyword>
<evidence type="ECO:0000256" key="2">
    <source>
        <dbReference type="ARBA" id="ARBA00009425"/>
    </source>
</evidence>
<organism evidence="9 10">
    <name type="scientific">Novibacillus thermophilus</name>
    <dbReference type="NCBI Taxonomy" id="1471761"/>
    <lineage>
        <taxon>Bacteria</taxon>
        <taxon>Bacillati</taxon>
        <taxon>Bacillota</taxon>
        <taxon>Bacilli</taxon>
        <taxon>Bacillales</taxon>
        <taxon>Thermoactinomycetaceae</taxon>
        <taxon>Novibacillus</taxon>
    </lineage>
</organism>
<dbReference type="PANTHER" id="PTHR33932">
    <property type="entry name" value="NA(+)/H(+) ANTIPORTER SUBUNIT B"/>
    <property type="match status" value="1"/>
</dbReference>
<keyword evidence="10" id="KW-1185">Reference proteome</keyword>
<evidence type="ECO:0000256" key="3">
    <source>
        <dbReference type="ARBA" id="ARBA00022475"/>
    </source>
</evidence>
<dbReference type="STRING" id="1471761.B0W44_06280"/>
<evidence type="ECO:0000256" key="5">
    <source>
        <dbReference type="ARBA" id="ARBA00022989"/>
    </source>
</evidence>
<dbReference type="Pfam" id="PF04039">
    <property type="entry name" value="MnhB"/>
    <property type="match status" value="1"/>
</dbReference>
<evidence type="ECO:0000256" key="4">
    <source>
        <dbReference type="ARBA" id="ARBA00022692"/>
    </source>
</evidence>
<keyword evidence="4 7" id="KW-0812">Transmembrane</keyword>
<feature type="transmembrane region" description="Helical" evidence="7">
    <location>
        <begin position="37"/>
        <end position="60"/>
    </location>
</feature>
<dbReference type="RefSeq" id="WP_077719307.1">
    <property type="nucleotide sequence ID" value="NZ_CP019699.1"/>
</dbReference>
<evidence type="ECO:0000259" key="8">
    <source>
        <dbReference type="Pfam" id="PF04039"/>
    </source>
</evidence>
<comment type="subcellular location">
    <subcellularLocation>
        <location evidence="1">Cell membrane</location>
        <topology evidence="1">Multi-pass membrane protein</topology>
    </subcellularLocation>
</comment>
<sequence length="140" mass="14897">MKTNDLILQTVTKVVLFIILVFAVFILNAGHHSPGGGFVGGLLTTSAFVLLSLAFGMETVQKAVPVNFRHVMALGLSIAFLCGIGATVLQYPFLTHAFGYVHLPLLGETELTTALIFDIGVYLTVTGATMTAILTIGEDR</sequence>
<gene>
    <name evidence="9" type="ORF">B0W44_06280</name>
</gene>
<keyword evidence="5 7" id="KW-1133">Transmembrane helix</keyword>
<proteinExistence type="inferred from homology"/>
<comment type="similarity">
    <text evidence="2">Belongs to the CPA3 antiporters (TC 2.A.63) subunit B family.</text>
</comment>
<evidence type="ECO:0000313" key="10">
    <source>
        <dbReference type="Proteomes" id="UP000188603"/>
    </source>
</evidence>
<name>A0A1U9K5Y7_9BACL</name>
<dbReference type="InterPro" id="IPR050622">
    <property type="entry name" value="CPA3_antiporter_subunitB"/>
</dbReference>
<evidence type="ECO:0000256" key="7">
    <source>
        <dbReference type="SAM" id="Phobius"/>
    </source>
</evidence>
<evidence type="ECO:0000256" key="6">
    <source>
        <dbReference type="ARBA" id="ARBA00023136"/>
    </source>
</evidence>
<dbReference type="KEGG" id="ntr:B0W44_06280"/>
<feature type="transmembrane region" description="Helical" evidence="7">
    <location>
        <begin position="72"/>
        <end position="94"/>
    </location>
</feature>
<dbReference type="AlphaFoldDB" id="A0A1U9K5Y7"/>
<protein>
    <submittedName>
        <fullName evidence="9">Na(+)/H(+) antiporter subunit B</fullName>
    </submittedName>
</protein>
<dbReference type="NCBIfam" id="NF009223">
    <property type="entry name" value="PRK12573.1"/>
    <property type="match status" value="1"/>
</dbReference>
<dbReference type="GO" id="GO:0005886">
    <property type="term" value="C:plasma membrane"/>
    <property type="evidence" value="ECO:0007669"/>
    <property type="project" value="UniProtKB-SubCell"/>
</dbReference>
<evidence type="ECO:0000313" key="9">
    <source>
        <dbReference type="EMBL" id="AQS55451.1"/>
    </source>
</evidence>
<dbReference type="EMBL" id="CP019699">
    <property type="protein sequence ID" value="AQS55451.1"/>
    <property type="molecule type" value="Genomic_DNA"/>
</dbReference>
<dbReference type="PANTHER" id="PTHR33932:SF4">
    <property type="entry name" value="NA(+)_H(+) ANTIPORTER SUBUNIT B"/>
    <property type="match status" value="1"/>
</dbReference>